<name>A9NR26_PICSI</name>
<dbReference type="EMBL" id="EF083752">
    <property type="protein sequence ID" value="ABK23087.1"/>
    <property type="molecule type" value="mRNA"/>
</dbReference>
<reference evidence="2" key="1">
    <citation type="journal article" date="2008" name="BMC Genomics">
        <title>A conifer genomics resource of 200,000 spruce (Picea spp.) ESTs and 6,464 high-quality, sequence-finished full-length cDNAs for Sitka spruce (Picea sitchensis).</title>
        <authorList>
            <person name="Ralph S.G."/>
            <person name="Chun H.J."/>
            <person name="Kolosova N."/>
            <person name="Cooper D."/>
            <person name="Oddy C."/>
            <person name="Ritland C.E."/>
            <person name="Kirkpatrick R."/>
            <person name="Moore R."/>
            <person name="Barber S."/>
            <person name="Holt R.A."/>
            <person name="Jones S.J."/>
            <person name="Marra M.A."/>
            <person name="Douglas C.J."/>
            <person name="Ritland K."/>
            <person name="Bohlmann J."/>
        </authorList>
    </citation>
    <scope>NUCLEOTIDE SEQUENCE</scope>
    <source>
        <tissue evidence="2">Green portion of the leader tissue</tissue>
    </source>
</reference>
<sequence>MADDARMEYIKEMRRNQCRICIKLGLKIINSVFTLSGIVMISYSLWMLKNWYDFERNLLLHGALPRP</sequence>
<proteinExistence type="evidence at transcript level"/>
<keyword evidence="1" id="KW-0812">Transmembrane</keyword>
<accession>A9NR26</accession>
<protein>
    <submittedName>
        <fullName evidence="2">Uncharacterized protein</fullName>
    </submittedName>
</protein>
<dbReference type="AlphaFoldDB" id="A9NR26"/>
<feature type="transmembrane region" description="Helical" evidence="1">
    <location>
        <begin position="20"/>
        <end position="46"/>
    </location>
</feature>
<keyword evidence="1" id="KW-0472">Membrane</keyword>
<evidence type="ECO:0000313" key="2">
    <source>
        <dbReference type="EMBL" id="ABK23087.1"/>
    </source>
</evidence>
<evidence type="ECO:0000256" key="1">
    <source>
        <dbReference type="SAM" id="Phobius"/>
    </source>
</evidence>
<keyword evidence="1" id="KW-1133">Transmembrane helix</keyword>
<organism evidence="2">
    <name type="scientific">Picea sitchensis</name>
    <name type="common">Sitka spruce</name>
    <name type="synonym">Pinus sitchensis</name>
    <dbReference type="NCBI Taxonomy" id="3332"/>
    <lineage>
        <taxon>Eukaryota</taxon>
        <taxon>Viridiplantae</taxon>
        <taxon>Streptophyta</taxon>
        <taxon>Embryophyta</taxon>
        <taxon>Tracheophyta</taxon>
        <taxon>Spermatophyta</taxon>
        <taxon>Pinopsida</taxon>
        <taxon>Pinidae</taxon>
        <taxon>Conifers I</taxon>
        <taxon>Pinales</taxon>
        <taxon>Pinaceae</taxon>
        <taxon>Picea</taxon>
    </lineage>
</organism>